<evidence type="ECO:0000313" key="4">
    <source>
        <dbReference type="EMBL" id="ARQ01748.1"/>
    </source>
</evidence>
<name>A0A1W6ZWU3_9HYPH</name>
<dbReference type="OrthoDB" id="9807264at2"/>
<evidence type="ECO:0000256" key="2">
    <source>
        <dbReference type="ARBA" id="ARBA00019418"/>
    </source>
</evidence>
<evidence type="ECO:0000256" key="3">
    <source>
        <dbReference type="ARBA" id="ARBA00023186"/>
    </source>
</evidence>
<dbReference type="STRING" id="1235591.CAK95_23595"/>
<proteinExistence type="inferred from homology"/>
<dbReference type="GO" id="GO:0006099">
    <property type="term" value="P:tricarboxylic acid cycle"/>
    <property type="evidence" value="ECO:0007669"/>
    <property type="project" value="TreeGrafter"/>
</dbReference>
<evidence type="ECO:0000256" key="1">
    <source>
        <dbReference type="ARBA" id="ARBA00008571"/>
    </source>
</evidence>
<dbReference type="SUPFAM" id="SSF109910">
    <property type="entry name" value="YgfY-like"/>
    <property type="match status" value="1"/>
</dbReference>
<keyword evidence="5" id="KW-1185">Reference proteome</keyword>
<sequence>MTGTTRSSADLSERRRRLLFRSWHRGIRETDLLLGRFADAHIGDMTDGDLDEYERLLDVPDHDIYGWVTGEIAIPTSHHTGLLDRIRTFHATSGEIR</sequence>
<dbReference type="PANTHER" id="PTHR12469">
    <property type="entry name" value="PROTEIN EMI5 HOMOLOG, MITOCHONDRIAL"/>
    <property type="match status" value="1"/>
</dbReference>
<organism evidence="4 5">
    <name type="scientific">Pseudorhodoplanes sinuspersici</name>
    <dbReference type="NCBI Taxonomy" id="1235591"/>
    <lineage>
        <taxon>Bacteria</taxon>
        <taxon>Pseudomonadati</taxon>
        <taxon>Pseudomonadota</taxon>
        <taxon>Alphaproteobacteria</taxon>
        <taxon>Hyphomicrobiales</taxon>
        <taxon>Pseudorhodoplanes</taxon>
    </lineage>
</organism>
<keyword evidence="3" id="KW-0143">Chaperone</keyword>
<dbReference type="Gene3D" id="1.10.150.250">
    <property type="entry name" value="Flavinator of succinate dehydrogenase"/>
    <property type="match status" value="1"/>
</dbReference>
<dbReference type="EMBL" id="CP021112">
    <property type="protein sequence ID" value="ARQ01748.1"/>
    <property type="molecule type" value="Genomic_DNA"/>
</dbReference>
<gene>
    <name evidence="4" type="ORF">CAK95_23595</name>
</gene>
<comment type="similarity">
    <text evidence="1">Belongs to the SdhE FAD assembly factor family.</text>
</comment>
<dbReference type="PANTHER" id="PTHR12469:SF2">
    <property type="entry name" value="SUCCINATE DEHYDROGENASE ASSEMBLY FACTOR 2, MITOCHONDRIAL"/>
    <property type="match status" value="1"/>
</dbReference>
<dbReference type="RefSeq" id="WP_086090142.1">
    <property type="nucleotide sequence ID" value="NZ_CP021112.1"/>
</dbReference>
<dbReference type="InterPro" id="IPR005631">
    <property type="entry name" value="SDH"/>
</dbReference>
<reference evidence="4 5" key="1">
    <citation type="submission" date="2017-05" db="EMBL/GenBank/DDBJ databases">
        <title>Full genome sequence of Pseudorhodoplanes sinuspersici.</title>
        <authorList>
            <person name="Dastgheib S.M.M."/>
            <person name="Shavandi M."/>
            <person name="Tirandaz H."/>
        </authorList>
    </citation>
    <scope>NUCLEOTIDE SEQUENCE [LARGE SCALE GENOMIC DNA]</scope>
    <source>
        <strain evidence="4 5">RIPI110</strain>
    </source>
</reference>
<evidence type="ECO:0000313" key="5">
    <source>
        <dbReference type="Proteomes" id="UP000194137"/>
    </source>
</evidence>
<dbReference type="Pfam" id="PF03937">
    <property type="entry name" value="Sdh5"/>
    <property type="match status" value="1"/>
</dbReference>
<protein>
    <recommendedName>
        <fullName evidence="2">FAD assembly factor SdhE</fullName>
    </recommendedName>
</protein>
<accession>A0A1W6ZWU3</accession>
<dbReference type="InterPro" id="IPR036714">
    <property type="entry name" value="SDH_sf"/>
</dbReference>
<dbReference type="AlphaFoldDB" id="A0A1W6ZWU3"/>
<dbReference type="KEGG" id="psin:CAK95_23595"/>
<dbReference type="Proteomes" id="UP000194137">
    <property type="component" value="Chromosome"/>
</dbReference>
<dbReference type="FunFam" id="1.10.150.250:FF:000002">
    <property type="entry name" value="Succinate dehydrogenase assembly factor 2, mitochondrial"/>
    <property type="match status" value="1"/>
</dbReference>